<organism evidence="1 2">
    <name type="scientific">Gadus morhua</name>
    <name type="common">Atlantic cod</name>
    <dbReference type="NCBI Taxonomy" id="8049"/>
    <lineage>
        <taxon>Eukaryota</taxon>
        <taxon>Metazoa</taxon>
        <taxon>Chordata</taxon>
        <taxon>Craniata</taxon>
        <taxon>Vertebrata</taxon>
        <taxon>Euteleostomi</taxon>
        <taxon>Actinopterygii</taxon>
        <taxon>Neopterygii</taxon>
        <taxon>Teleostei</taxon>
        <taxon>Neoteleostei</taxon>
        <taxon>Acanthomorphata</taxon>
        <taxon>Zeiogadaria</taxon>
        <taxon>Gadariae</taxon>
        <taxon>Gadiformes</taxon>
        <taxon>Gadoidei</taxon>
        <taxon>Gadidae</taxon>
        <taxon>Gadus</taxon>
    </lineage>
</organism>
<evidence type="ECO:0000313" key="2">
    <source>
        <dbReference type="Proteomes" id="UP000694546"/>
    </source>
</evidence>
<reference evidence="1" key="1">
    <citation type="submission" date="2025-08" db="UniProtKB">
        <authorList>
            <consortium name="Ensembl"/>
        </authorList>
    </citation>
    <scope>IDENTIFICATION</scope>
</reference>
<name>A0A8C5FN57_GADMO</name>
<dbReference type="Proteomes" id="UP000694546">
    <property type="component" value="Chromosome 9"/>
</dbReference>
<reference evidence="1" key="2">
    <citation type="submission" date="2025-09" db="UniProtKB">
        <authorList>
            <consortium name="Ensembl"/>
        </authorList>
    </citation>
    <scope>IDENTIFICATION</scope>
</reference>
<keyword evidence="2" id="KW-1185">Reference proteome</keyword>
<protein>
    <submittedName>
        <fullName evidence="1">Uncharacterized protein</fullName>
    </submittedName>
</protein>
<sequence length="197" mass="20350">MTQVQHQVFPALRAPPAASLRGPAGLQDGVGRGAPLQAGAGVGRGRAHGRHTAQRRVRAGRAVIGRVRLAVAVQVAVDILHGGELPRGPGAAPLLVLAVGVLRLDVGEQRRLVQEDLGTVDALQVGAVRQLGVAGQHVSLQLVRLAEGLLAVVTHVEVLVQVPLGEQGDTVTEITGTGSGGPAPPAHHTKHYRIRCS</sequence>
<proteinExistence type="predicted"/>
<dbReference type="AlphaFoldDB" id="A0A8C5FN57"/>
<dbReference type="GeneTree" id="ENSGT00960000187150"/>
<accession>A0A8C5FN57</accession>
<dbReference type="Ensembl" id="ENSGMOT00000047180.1">
    <property type="protein sequence ID" value="ENSGMOP00000048860.1"/>
    <property type="gene ID" value="ENSGMOG00000027870.1"/>
</dbReference>
<evidence type="ECO:0000313" key="1">
    <source>
        <dbReference type="Ensembl" id="ENSGMOP00000048860.1"/>
    </source>
</evidence>